<gene>
    <name evidence="6" type="ORF">E1832_07320</name>
</gene>
<comment type="subcellular location">
    <subcellularLocation>
        <location evidence="3">Secreted</location>
    </subcellularLocation>
    <subcellularLocation>
        <location evidence="3">Bacterial flagellum</location>
    </subcellularLocation>
</comment>
<dbReference type="GO" id="GO:0005198">
    <property type="term" value="F:structural molecule activity"/>
    <property type="evidence" value="ECO:0007669"/>
    <property type="project" value="UniProtKB-UniRule"/>
</dbReference>
<dbReference type="Gene3D" id="1.20.1330.10">
    <property type="entry name" value="f41 fragment of flagellin, N-terminal domain"/>
    <property type="match status" value="1"/>
</dbReference>
<evidence type="ECO:0000256" key="3">
    <source>
        <dbReference type="RuleBase" id="RU362073"/>
    </source>
</evidence>
<dbReference type="SUPFAM" id="SSF64518">
    <property type="entry name" value="Phase 1 flagellin"/>
    <property type="match status" value="1"/>
</dbReference>
<proteinExistence type="inferred from homology"/>
<evidence type="ECO:0000259" key="4">
    <source>
        <dbReference type="Pfam" id="PF00669"/>
    </source>
</evidence>
<evidence type="ECO:0000256" key="2">
    <source>
        <dbReference type="ARBA" id="ARBA00023143"/>
    </source>
</evidence>
<name>A0A4R5VDC0_9RHOB</name>
<keyword evidence="7" id="KW-1185">Reference proteome</keyword>
<dbReference type="GO" id="GO:0009288">
    <property type="term" value="C:bacterial-type flagellum"/>
    <property type="evidence" value="ECO:0007669"/>
    <property type="project" value="UniProtKB-SubCell"/>
</dbReference>
<comment type="caution">
    <text evidence="6">The sequence shown here is derived from an EMBL/GenBank/DDBJ whole genome shotgun (WGS) entry which is preliminary data.</text>
</comment>
<reference evidence="6 7" key="1">
    <citation type="submission" date="2019-03" db="EMBL/GenBank/DDBJ databases">
        <title>Ruegeria lutea sp. nov., a novel strain, isolated from marine sediment, the Masan Bay, South Korea.</title>
        <authorList>
            <person name="Kim J."/>
            <person name="Kim D.-Y."/>
            <person name="Lee S.-S."/>
        </authorList>
    </citation>
    <scope>NUCLEOTIDE SEQUENCE [LARGE SCALE GENOMIC DNA]</scope>
    <source>
        <strain evidence="6 7">318-1</strain>
    </source>
</reference>
<keyword evidence="6" id="KW-0966">Cell projection</keyword>
<feature type="domain" description="Flagellin C-terminal" evidence="5">
    <location>
        <begin position="289"/>
        <end position="360"/>
    </location>
</feature>
<keyword evidence="6" id="KW-0969">Cilium</keyword>
<dbReference type="OrthoDB" id="7312911at2"/>
<evidence type="ECO:0000259" key="5">
    <source>
        <dbReference type="Pfam" id="PF00700"/>
    </source>
</evidence>
<dbReference type="InterPro" id="IPR001029">
    <property type="entry name" value="Flagellin_N"/>
</dbReference>
<keyword evidence="6" id="KW-0282">Flagellum</keyword>
<evidence type="ECO:0000313" key="7">
    <source>
        <dbReference type="Proteomes" id="UP000295301"/>
    </source>
</evidence>
<dbReference type="RefSeq" id="WP_133359082.1">
    <property type="nucleotide sequence ID" value="NZ_SMUV01000058.1"/>
</dbReference>
<dbReference type="EMBL" id="SMUV01000058">
    <property type="protein sequence ID" value="TDK50210.1"/>
    <property type="molecule type" value="Genomic_DNA"/>
</dbReference>
<dbReference type="InterPro" id="IPR046358">
    <property type="entry name" value="Flagellin_C"/>
</dbReference>
<dbReference type="AlphaFoldDB" id="A0A4R5VDC0"/>
<sequence>MGWTISRVSSLQLNQFNRQHVARATEALQRAGQELATGVKADLFADLGPRAAIALTLRAREENTQTYITSNQLLDSKLEAMLASVDAVRGQANDVLKNTLVNASRPSTGANALQSQARAALESTIASLNISYNGDHLFSGTASDRAPLTRWEEANANTGLSPQQALLDIVGSGPTTLPEVEAMIDKIDAFFDSSNTADPDRNYEATFFNGTPLLDASGGASNRVSARIDEGQKLVYGVQANDQAFRDTLKGLAMLSVTDVSEIDDEAVYARWMEAVNNALSDGIQGGLQSASAIGFNQQVVAVTQTQLNDMSLVQRTQISNYESVDPYEAATKVSNLETQLQASYSVTARLSQLTLLNYL</sequence>
<comment type="function">
    <text evidence="3">Flagellin is the subunit protein which polymerizes to form the filaments of bacterial flagella.</text>
</comment>
<keyword evidence="3" id="KW-0964">Secreted</keyword>
<evidence type="ECO:0000313" key="6">
    <source>
        <dbReference type="EMBL" id="TDK50210.1"/>
    </source>
</evidence>
<dbReference type="PANTHER" id="PTHR42792">
    <property type="entry name" value="FLAGELLIN"/>
    <property type="match status" value="1"/>
</dbReference>
<comment type="similarity">
    <text evidence="1 3">Belongs to the bacterial flagellin family.</text>
</comment>
<dbReference type="Proteomes" id="UP000295301">
    <property type="component" value="Unassembled WGS sequence"/>
</dbReference>
<protein>
    <recommendedName>
        <fullName evidence="3">Flagellin</fullName>
    </recommendedName>
</protein>
<dbReference type="GO" id="GO:0005576">
    <property type="term" value="C:extracellular region"/>
    <property type="evidence" value="ECO:0007669"/>
    <property type="project" value="UniProtKB-SubCell"/>
</dbReference>
<dbReference type="InterPro" id="IPR001492">
    <property type="entry name" value="Flagellin"/>
</dbReference>
<dbReference type="Pfam" id="PF00669">
    <property type="entry name" value="Flagellin_N"/>
    <property type="match status" value="1"/>
</dbReference>
<feature type="domain" description="Flagellin N-terminal" evidence="4">
    <location>
        <begin position="8"/>
        <end position="141"/>
    </location>
</feature>
<dbReference type="Pfam" id="PF00700">
    <property type="entry name" value="Flagellin_C"/>
    <property type="match status" value="1"/>
</dbReference>
<accession>A0A4R5VDC0</accession>
<evidence type="ECO:0000256" key="1">
    <source>
        <dbReference type="ARBA" id="ARBA00005709"/>
    </source>
</evidence>
<keyword evidence="2 3" id="KW-0975">Bacterial flagellum</keyword>
<dbReference type="PANTHER" id="PTHR42792:SF1">
    <property type="entry name" value="FLAGELLAR HOOK-ASSOCIATED PROTEIN 3"/>
    <property type="match status" value="1"/>
</dbReference>
<organism evidence="6 7">
    <name type="scientific">Antarcticimicrobium luteum</name>
    <dbReference type="NCBI Taxonomy" id="2547397"/>
    <lineage>
        <taxon>Bacteria</taxon>
        <taxon>Pseudomonadati</taxon>
        <taxon>Pseudomonadota</taxon>
        <taxon>Alphaproteobacteria</taxon>
        <taxon>Rhodobacterales</taxon>
        <taxon>Paracoccaceae</taxon>
        <taxon>Antarcticimicrobium</taxon>
    </lineage>
</organism>